<evidence type="ECO:0000313" key="2">
    <source>
        <dbReference type="EMBL" id="SEM08782.1"/>
    </source>
</evidence>
<accession>A0A1H7VHS2</accession>
<keyword evidence="1" id="KW-0812">Transmembrane</keyword>
<dbReference type="AlphaFoldDB" id="A0A1H7VHS2"/>
<keyword evidence="1" id="KW-0472">Membrane</keyword>
<evidence type="ECO:0000256" key="1">
    <source>
        <dbReference type="SAM" id="Phobius"/>
    </source>
</evidence>
<sequence>MPRFALFAFALAVLALAAAVVSVLAQFWLGLAFVLLAGVASNVGWVQWRRARA</sequence>
<gene>
    <name evidence="2" type="ORF">SAMN05414137_11851</name>
</gene>
<feature type="transmembrane region" description="Helical" evidence="1">
    <location>
        <begin position="27"/>
        <end position="48"/>
    </location>
</feature>
<dbReference type="Proteomes" id="UP000183015">
    <property type="component" value="Unassembled WGS sequence"/>
</dbReference>
<evidence type="ECO:0000313" key="3">
    <source>
        <dbReference type="Proteomes" id="UP000183015"/>
    </source>
</evidence>
<proteinExistence type="predicted"/>
<name>A0A1H7VHS2_STRJI</name>
<dbReference type="EMBL" id="FOAZ01000018">
    <property type="protein sequence ID" value="SEM08782.1"/>
    <property type="molecule type" value="Genomic_DNA"/>
</dbReference>
<protein>
    <submittedName>
        <fullName evidence="2">Uncharacterized protein</fullName>
    </submittedName>
</protein>
<keyword evidence="1" id="KW-1133">Transmembrane helix</keyword>
<keyword evidence="3" id="KW-1185">Reference proteome</keyword>
<organism evidence="2 3">
    <name type="scientific">Streptacidiphilus jiangxiensis</name>
    <dbReference type="NCBI Taxonomy" id="235985"/>
    <lineage>
        <taxon>Bacteria</taxon>
        <taxon>Bacillati</taxon>
        <taxon>Actinomycetota</taxon>
        <taxon>Actinomycetes</taxon>
        <taxon>Kitasatosporales</taxon>
        <taxon>Streptomycetaceae</taxon>
        <taxon>Streptacidiphilus</taxon>
    </lineage>
</organism>
<dbReference type="RefSeq" id="WP_169791849.1">
    <property type="nucleotide sequence ID" value="NZ_BBPN01000010.1"/>
</dbReference>
<reference evidence="3" key="1">
    <citation type="submission" date="2016-10" db="EMBL/GenBank/DDBJ databases">
        <authorList>
            <person name="Varghese N."/>
        </authorList>
    </citation>
    <scope>NUCLEOTIDE SEQUENCE [LARGE SCALE GENOMIC DNA]</scope>
    <source>
        <strain evidence="3">DSM 45096 / BCRC 16803 / CGMCC 4.1857 / CIP 109030 / JCM 12277 / KCTC 19219 / NBRC 100920 / 33214</strain>
    </source>
</reference>
<dbReference type="eggNOG" id="ENOG5031NX2">
    <property type="taxonomic scope" value="Bacteria"/>
</dbReference>